<reference evidence="2" key="1">
    <citation type="journal article" date="2022" name="bioRxiv">
        <title>Sequencing and chromosome-scale assembly of the giantPleurodeles waltlgenome.</title>
        <authorList>
            <person name="Brown T."/>
            <person name="Elewa A."/>
            <person name="Iarovenko S."/>
            <person name="Subramanian E."/>
            <person name="Araus A.J."/>
            <person name="Petzold A."/>
            <person name="Susuki M."/>
            <person name="Suzuki K.-i.T."/>
            <person name="Hayashi T."/>
            <person name="Toyoda A."/>
            <person name="Oliveira C."/>
            <person name="Osipova E."/>
            <person name="Leigh N.D."/>
            <person name="Simon A."/>
            <person name="Yun M.H."/>
        </authorList>
    </citation>
    <scope>NUCLEOTIDE SEQUENCE</scope>
    <source>
        <strain evidence="2">20211129_DDA</strain>
        <tissue evidence="2">Liver</tissue>
    </source>
</reference>
<dbReference type="EMBL" id="JANPWB010000002">
    <property type="protein sequence ID" value="KAJ1210099.1"/>
    <property type="molecule type" value="Genomic_DNA"/>
</dbReference>
<comment type="caution">
    <text evidence="2">The sequence shown here is derived from an EMBL/GenBank/DDBJ whole genome shotgun (WGS) entry which is preliminary data.</text>
</comment>
<dbReference type="Proteomes" id="UP001066276">
    <property type="component" value="Chromosome 1_2"/>
</dbReference>
<evidence type="ECO:0000256" key="1">
    <source>
        <dbReference type="SAM" id="MobiDB-lite"/>
    </source>
</evidence>
<protein>
    <submittedName>
        <fullName evidence="2">Uncharacterized protein</fullName>
    </submittedName>
</protein>
<name>A0AAV7WDG6_PLEWA</name>
<gene>
    <name evidence="2" type="ORF">NDU88_005467</name>
</gene>
<keyword evidence="3" id="KW-1185">Reference proteome</keyword>
<organism evidence="2 3">
    <name type="scientific">Pleurodeles waltl</name>
    <name type="common">Iberian ribbed newt</name>
    <dbReference type="NCBI Taxonomy" id="8319"/>
    <lineage>
        <taxon>Eukaryota</taxon>
        <taxon>Metazoa</taxon>
        <taxon>Chordata</taxon>
        <taxon>Craniata</taxon>
        <taxon>Vertebrata</taxon>
        <taxon>Euteleostomi</taxon>
        <taxon>Amphibia</taxon>
        <taxon>Batrachia</taxon>
        <taxon>Caudata</taxon>
        <taxon>Salamandroidea</taxon>
        <taxon>Salamandridae</taxon>
        <taxon>Pleurodelinae</taxon>
        <taxon>Pleurodeles</taxon>
    </lineage>
</organism>
<evidence type="ECO:0000313" key="3">
    <source>
        <dbReference type="Proteomes" id="UP001066276"/>
    </source>
</evidence>
<feature type="region of interest" description="Disordered" evidence="1">
    <location>
        <begin position="1"/>
        <end position="110"/>
    </location>
</feature>
<sequence>MLKPPLGAKIQIAEGPGEPSDDEHPDTEAFLGASGRTEDVEPSGLFKDPHYHSREQPPKQEDVSRRPADSIQEEDRGQRKPQEARNQMEAHAEAGHALESLATPDLAVRT</sequence>
<dbReference type="AlphaFoldDB" id="A0AAV7WDG6"/>
<accession>A0AAV7WDG6</accession>
<proteinExistence type="predicted"/>
<evidence type="ECO:0000313" key="2">
    <source>
        <dbReference type="EMBL" id="KAJ1210099.1"/>
    </source>
</evidence>
<feature type="compositionally biased region" description="Basic and acidic residues" evidence="1">
    <location>
        <begin position="47"/>
        <end position="96"/>
    </location>
</feature>